<dbReference type="PANTHER" id="PTHR43884">
    <property type="entry name" value="ACYL-COA DEHYDROGENASE"/>
    <property type="match status" value="1"/>
</dbReference>
<reference evidence="7" key="1">
    <citation type="journal article" date="2014" name="Nat. Genet.">
        <title>Genome of the human hookworm Necator americanus.</title>
        <authorList>
            <person name="Tang Y.T."/>
            <person name="Gao X."/>
            <person name="Rosa B.A."/>
            <person name="Abubucker S."/>
            <person name="Hallsworth-Pepin K."/>
            <person name="Martin J."/>
            <person name="Tyagi R."/>
            <person name="Heizer E."/>
            <person name="Zhang X."/>
            <person name="Bhonagiri-Palsikar V."/>
            <person name="Minx P."/>
            <person name="Warren W.C."/>
            <person name="Wang Q."/>
            <person name="Zhan B."/>
            <person name="Hotez P.J."/>
            <person name="Sternberg P.W."/>
            <person name="Dougall A."/>
            <person name="Gaze S.T."/>
            <person name="Mulvenna J."/>
            <person name="Sotillo J."/>
            <person name="Ranganathan S."/>
            <person name="Rabelo E.M."/>
            <person name="Wilson R.K."/>
            <person name="Felgner P.L."/>
            <person name="Bethony J."/>
            <person name="Hawdon J.M."/>
            <person name="Gasser R.B."/>
            <person name="Loukas A."/>
            <person name="Mitreva M."/>
        </authorList>
    </citation>
    <scope>NUCLEOTIDE SEQUENCE [LARGE SCALE GENOMIC DNA]</scope>
</reference>
<comment type="cofactor">
    <cofactor evidence="1">
        <name>FAD</name>
        <dbReference type="ChEBI" id="CHEBI:57692"/>
    </cofactor>
</comment>
<dbReference type="SUPFAM" id="SSF47203">
    <property type="entry name" value="Acyl-CoA dehydrogenase C-terminal domain-like"/>
    <property type="match status" value="1"/>
</dbReference>
<accession>W2TVP8</accession>
<evidence type="ECO:0000256" key="1">
    <source>
        <dbReference type="ARBA" id="ARBA00001974"/>
    </source>
</evidence>
<dbReference type="SUPFAM" id="SSF56645">
    <property type="entry name" value="Acyl-CoA dehydrogenase NM domain-like"/>
    <property type="match status" value="1"/>
</dbReference>
<dbReference type="InterPro" id="IPR009075">
    <property type="entry name" value="AcylCo_DH/oxidase_C"/>
</dbReference>
<dbReference type="GO" id="GO:0008470">
    <property type="term" value="F:3-methylbutanoyl-CoA dehydrogenase activity"/>
    <property type="evidence" value="ECO:0007669"/>
    <property type="project" value="TreeGrafter"/>
</dbReference>
<dbReference type="OrthoDB" id="9988775at2759"/>
<evidence type="ECO:0000313" key="6">
    <source>
        <dbReference type="EMBL" id="ETN85136.1"/>
    </source>
</evidence>
<keyword evidence="4" id="KW-0274">FAD</keyword>
<dbReference type="GO" id="GO:0006552">
    <property type="term" value="P:L-leucine catabolic process"/>
    <property type="evidence" value="ECO:0007669"/>
    <property type="project" value="TreeGrafter"/>
</dbReference>
<evidence type="ECO:0000313" key="7">
    <source>
        <dbReference type="Proteomes" id="UP000053676"/>
    </source>
</evidence>
<gene>
    <name evidence="6" type="ORF">NECAME_16891</name>
</gene>
<dbReference type="GO" id="GO:0005739">
    <property type="term" value="C:mitochondrion"/>
    <property type="evidence" value="ECO:0007669"/>
    <property type="project" value="TreeGrafter"/>
</dbReference>
<dbReference type="KEGG" id="nai:NECAME_16891"/>
<dbReference type="Pfam" id="PF00441">
    <property type="entry name" value="Acyl-CoA_dh_1"/>
    <property type="match status" value="1"/>
</dbReference>
<protein>
    <submittedName>
        <fullName evidence="6">Acyl-CoA dehydrogenase protein</fullName>
    </submittedName>
</protein>
<dbReference type="InterPro" id="IPR036250">
    <property type="entry name" value="AcylCo_DH-like_C"/>
</dbReference>
<dbReference type="InterPro" id="IPR046373">
    <property type="entry name" value="Acyl-CoA_Oxase/DH_mid-dom_sf"/>
</dbReference>
<sequence length="136" mass="14754">MRESNTCELLFESCEVPEENVIGGVGKGVYVLMTGLDYERLVLSGGPLGIMQAACGVAFQYDHHREAFGTQIGIFQLIQGKMADMCTTSNACRSYLYTVAKAADEEHVSSKDYAGVILYLGEKCTQVCPDAIQILG</sequence>
<evidence type="ECO:0000256" key="4">
    <source>
        <dbReference type="ARBA" id="ARBA00022827"/>
    </source>
</evidence>
<comment type="similarity">
    <text evidence="2">Belongs to the acyl-CoA dehydrogenase family.</text>
</comment>
<dbReference type="Gene3D" id="2.40.110.10">
    <property type="entry name" value="Butyryl-CoA Dehydrogenase, subunit A, domain 2"/>
    <property type="match status" value="1"/>
</dbReference>
<dbReference type="Proteomes" id="UP000053676">
    <property type="component" value="Unassembled WGS sequence"/>
</dbReference>
<organism evidence="6 7">
    <name type="scientific">Necator americanus</name>
    <name type="common">Human hookworm</name>
    <dbReference type="NCBI Taxonomy" id="51031"/>
    <lineage>
        <taxon>Eukaryota</taxon>
        <taxon>Metazoa</taxon>
        <taxon>Ecdysozoa</taxon>
        <taxon>Nematoda</taxon>
        <taxon>Chromadorea</taxon>
        <taxon>Rhabditida</taxon>
        <taxon>Rhabditina</taxon>
        <taxon>Rhabditomorpha</taxon>
        <taxon>Strongyloidea</taxon>
        <taxon>Ancylostomatidae</taxon>
        <taxon>Bunostominae</taxon>
        <taxon>Necator</taxon>
    </lineage>
</organism>
<dbReference type="PANTHER" id="PTHR43884:SF12">
    <property type="entry name" value="ISOVALERYL-COA DEHYDROGENASE, MITOCHONDRIAL-RELATED"/>
    <property type="match status" value="1"/>
</dbReference>
<dbReference type="AlphaFoldDB" id="W2TVP8"/>
<evidence type="ECO:0000256" key="2">
    <source>
        <dbReference type="ARBA" id="ARBA00009347"/>
    </source>
</evidence>
<dbReference type="InterPro" id="IPR009100">
    <property type="entry name" value="AcylCoA_DH/oxidase_NM_dom_sf"/>
</dbReference>
<dbReference type="EMBL" id="KI657795">
    <property type="protein sequence ID" value="ETN85136.1"/>
    <property type="molecule type" value="Genomic_DNA"/>
</dbReference>
<dbReference type="Gene3D" id="1.20.140.10">
    <property type="entry name" value="Butyryl-CoA Dehydrogenase, subunit A, domain 3"/>
    <property type="match status" value="1"/>
</dbReference>
<name>W2TVP8_NECAM</name>
<keyword evidence="7" id="KW-1185">Reference proteome</keyword>
<feature type="domain" description="Acyl-CoA dehydrogenase/oxidase C-terminal" evidence="5">
    <location>
        <begin position="26"/>
        <end position="136"/>
    </location>
</feature>
<keyword evidence="3" id="KW-0285">Flavoprotein</keyword>
<evidence type="ECO:0000259" key="5">
    <source>
        <dbReference type="Pfam" id="PF00441"/>
    </source>
</evidence>
<proteinExistence type="inferred from homology"/>
<evidence type="ECO:0000256" key="3">
    <source>
        <dbReference type="ARBA" id="ARBA00022630"/>
    </source>
</evidence>
<dbReference type="STRING" id="51031.W2TVP8"/>